<dbReference type="GO" id="GO:0016787">
    <property type="term" value="F:hydrolase activity"/>
    <property type="evidence" value="ECO:0007669"/>
    <property type="project" value="UniProtKB-KW"/>
</dbReference>
<dbReference type="InterPro" id="IPR032275">
    <property type="entry name" value="DUF4986"/>
</dbReference>
<feature type="domain" description="Glycoside hydrolase GH146 substrate-binding" evidence="4">
    <location>
        <begin position="848"/>
        <end position="930"/>
    </location>
</feature>
<evidence type="ECO:0000259" key="3">
    <source>
        <dbReference type="Pfam" id="PF16375"/>
    </source>
</evidence>
<feature type="domain" description="Glycoside hydrolase GH146 substrate-binding" evidence="4">
    <location>
        <begin position="769"/>
        <end position="823"/>
    </location>
</feature>
<evidence type="ECO:0000313" key="7">
    <source>
        <dbReference type="Proteomes" id="UP000217265"/>
    </source>
</evidence>
<accession>A0A290QKR8</accession>
<evidence type="ECO:0000259" key="2">
    <source>
        <dbReference type="Pfam" id="PF07944"/>
    </source>
</evidence>
<feature type="domain" description="Non-reducing end beta-L-arabinofuranosidase-like GH127 catalytic" evidence="2">
    <location>
        <begin position="146"/>
        <end position="526"/>
    </location>
</feature>
<dbReference type="PANTHER" id="PTHR31151">
    <property type="entry name" value="PROLINE-TRNA LIGASE (DUF1680)"/>
    <property type="match status" value="1"/>
</dbReference>
<dbReference type="AlphaFoldDB" id="A0A290QKR8"/>
<dbReference type="Pfam" id="PF20736">
    <property type="entry name" value="Glyco_hydro127M"/>
    <property type="match status" value="1"/>
</dbReference>
<dbReference type="GO" id="GO:0005975">
    <property type="term" value="P:carbohydrate metabolic process"/>
    <property type="evidence" value="ECO:0007669"/>
    <property type="project" value="InterPro"/>
</dbReference>
<name>A0A290QKR8_9BACT</name>
<dbReference type="PANTHER" id="PTHR31151:SF0">
    <property type="entry name" value="PROLINE-TRNA LIGASE (DUF1680)"/>
    <property type="match status" value="1"/>
</dbReference>
<keyword evidence="6" id="KW-0378">Hydrolase</keyword>
<dbReference type="InterPro" id="IPR049046">
    <property type="entry name" value="Beta-AFase-like_GH127_middle"/>
</dbReference>
<dbReference type="InterPro" id="IPR008928">
    <property type="entry name" value="6-hairpin_glycosidase_sf"/>
</dbReference>
<evidence type="ECO:0000256" key="1">
    <source>
        <dbReference type="SAM" id="MobiDB-lite"/>
    </source>
</evidence>
<gene>
    <name evidence="6" type="ORF">CMV30_11185</name>
</gene>
<evidence type="ECO:0000259" key="5">
    <source>
        <dbReference type="Pfam" id="PF20736"/>
    </source>
</evidence>
<feature type="domain" description="DUF4986" evidence="3">
    <location>
        <begin position="662"/>
        <end position="745"/>
    </location>
</feature>
<dbReference type="InterPro" id="IPR046544">
    <property type="entry name" value="GH146_SB_dom"/>
</dbReference>
<feature type="region of interest" description="Disordered" evidence="1">
    <location>
        <begin position="23"/>
        <end position="103"/>
    </location>
</feature>
<evidence type="ECO:0000313" key="6">
    <source>
        <dbReference type="EMBL" id="ATC64472.1"/>
    </source>
</evidence>
<dbReference type="OrthoDB" id="9757939at2"/>
<dbReference type="EMBL" id="CP023344">
    <property type="protein sequence ID" value="ATC64472.1"/>
    <property type="molecule type" value="Genomic_DNA"/>
</dbReference>
<dbReference type="KEGG" id="vbh:CMV30_11185"/>
<organism evidence="6 7">
    <name type="scientific">Nibricoccus aquaticus</name>
    <dbReference type="NCBI Taxonomy" id="2576891"/>
    <lineage>
        <taxon>Bacteria</taxon>
        <taxon>Pseudomonadati</taxon>
        <taxon>Verrucomicrobiota</taxon>
        <taxon>Opitutia</taxon>
        <taxon>Opitutales</taxon>
        <taxon>Opitutaceae</taxon>
        <taxon>Nibricoccus</taxon>
    </lineage>
</organism>
<reference evidence="6 7" key="1">
    <citation type="submission" date="2017-09" db="EMBL/GenBank/DDBJ databases">
        <title>Complete genome sequence of Verrucomicrobial strain HZ-65, isolated from freshwater.</title>
        <authorList>
            <person name="Choi A."/>
        </authorList>
    </citation>
    <scope>NUCLEOTIDE SEQUENCE [LARGE SCALE GENOMIC DNA]</scope>
    <source>
        <strain evidence="6 7">HZ-65</strain>
    </source>
</reference>
<dbReference type="Pfam" id="PF07944">
    <property type="entry name" value="Beta-AFase-like_GH127_cat"/>
    <property type="match status" value="1"/>
</dbReference>
<sequence length="932" mass="105327">MRISPLLHQRIIPTQSVCLRLRTRAKHQRSHTHNDTNHGVEHFHNDVRPQNPPPSPAQRSLPHFPPLQSSPSPRHTTVKQRQHRETLPPTFPPLMPHTRRSPRRAATFAALTAFALTLLPSPTRATSVDLSQQHTGKPLEFFPLTDVRLLDGPFKHAQDLNRAYLLALDPDRLLAPFRTSVGLEPKAPKYPNWESTGLDGHTAGHVVTALAQMVADTGDTELRRRLDYMIAEFAACQAASGDGYVGAVPDGKKFWDEIRAGKIDATNFSINGRWVPWYNLHKLFAGLREAWLITKNEQARDVLIRLSDWCDALFTTLTDDQIQTMLRCEHGGMNEVLADVAAITGDTKYLKLARRFSHREILDPLLRHEDKLTGLHANTQIPKAIGFARIGELDNDTAWLDASRFFWDTVVTRRSVAIGGDSVREHFHPSDDFSSMIESREGPETCNTYNLLRLSEQLFRLDPLARYADYYERALFNHILSSQHPQHGGFVYFTPMRPRHYRVYSQPETSFWCCVGSGLESHGKYAHFIYAHQGEALFVNLFIASSLNWKSKGVTVTQETKFPDEGRSTLTVRVKKPTRFSLRIRIPAWADRKDFSVSMGDLKRPTSFGFYSQSYSEITREWHDGDRVEIILPMRTTLERLPDGSDYAAILHGPIVLAAKTGTESLDGLRADDSRMGHVAPGPYLPLDSAPTLVGNEKTFASKITPVPGKSLTFTARELLRPDNYRDLQLVPFSRIHDARYLTYFRVATPERYTELTAQLAAEEKARNELETRTLDRVIPGEQQPEVEHAFAGEATNTGSHLGRRWRDASKWFSYQLKIPAASALVSRPRSSSDSTVTAVPGFTADTTLELRVTYFAAERGRHFDIVVNDRVIATVSLDGHQHDRFTDVAYPIPADLIRETLASDARTLTVKFRAAEKSRTASIYDLRLLRP</sequence>
<proteinExistence type="predicted"/>
<keyword evidence="7" id="KW-1185">Reference proteome</keyword>
<feature type="compositionally biased region" description="Basic and acidic residues" evidence="1">
    <location>
        <begin position="32"/>
        <end position="47"/>
    </location>
</feature>
<feature type="domain" description="Non-reducing end beta-L-arabinofuranosidase-like GH127 middle" evidence="5">
    <location>
        <begin position="537"/>
        <end position="634"/>
    </location>
</feature>
<dbReference type="Pfam" id="PF20620">
    <property type="entry name" value="DUF6805"/>
    <property type="match status" value="2"/>
</dbReference>
<dbReference type="SUPFAM" id="SSF48208">
    <property type="entry name" value="Six-hairpin glycosidases"/>
    <property type="match status" value="1"/>
</dbReference>
<dbReference type="Proteomes" id="UP000217265">
    <property type="component" value="Chromosome"/>
</dbReference>
<protein>
    <submittedName>
        <fullName evidence="6">Glycosyl hydrolase</fullName>
    </submittedName>
</protein>
<dbReference type="Pfam" id="PF16375">
    <property type="entry name" value="DUF4986"/>
    <property type="match status" value="1"/>
</dbReference>
<dbReference type="InterPro" id="IPR012878">
    <property type="entry name" value="Beta-AFase-like_GH127_cat"/>
</dbReference>
<evidence type="ECO:0000259" key="4">
    <source>
        <dbReference type="Pfam" id="PF20620"/>
    </source>
</evidence>